<gene>
    <name evidence="2" type="ORF">SORBI_3007G090403</name>
</gene>
<dbReference type="Proteomes" id="UP000000768">
    <property type="component" value="Chromosome 7"/>
</dbReference>
<dbReference type="Gramene" id="OQU80159">
    <property type="protein sequence ID" value="OQU80159"/>
    <property type="gene ID" value="SORBI_3007G090403"/>
</dbReference>
<protein>
    <submittedName>
        <fullName evidence="2">Uncharacterized protein</fullName>
    </submittedName>
</protein>
<name>A0A1Z5R9C5_SORBI</name>
<sequence length="73" mass="7868">MHQTILPPHSPTPAPTTKTYPQIQVDGGGGGMVPQAAQRRREKGDSSNCCSIDYVATDHDFLNSCYTLAHGCH</sequence>
<reference evidence="3" key="2">
    <citation type="journal article" date="2018" name="Plant J.">
        <title>The Sorghum bicolor reference genome: improved assembly, gene annotations, a transcriptome atlas, and signatures of genome organization.</title>
        <authorList>
            <person name="McCormick R.F."/>
            <person name="Truong S.K."/>
            <person name="Sreedasyam A."/>
            <person name="Jenkins J."/>
            <person name="Shu S."/>
            <person name="Sims D."/>
            <person name="Kennedy M."/>
            <person name="Amirebrahimi M."/>
            <person name="Weers B.D."/>
            <person name="McKinley B."/>
            <person name="Mattison A."/>
            <person name="Morishige D.T."/>
            <person name="Grimwood J."/>
            <person name="Schmutz J."/>
            <person name="Mullet J.E."/>
        </authorList>
    </citation>
    <scope>NUCLEOTIDE SEQUENCE [LARGE SCALE GENOMIC DNA]</scope>
    <source>
        <strain evidence="3">cv. BTx623</strain>
    </source>
</reference>
<evidence type="ECO:0000313" key="2">
    <source>
        <dbReference type="EMBL" id="OQU80159.1"/>
    </source>
</evidence>
<accession>A0A1Z5R9C5</accession>
<organism evidence="2 3">
    <name type="scientific">Sorghum bicolor</name>
    <name type="common">Sorghum</name>
    <name type="synonym">Sorghum vulgare</name>
    <dbReference type="NCBI Taxonomy" id="4558"/>
    <lineage>
        <taxon>Eukaryota</taxon>
        <taxon>Viridiplantae</taxon>
        <taxon>Streptophyta</taxon>
        <taxon>Embryophyta</taxon>
        <taxon>Tracheophyta</taxon>
        <taxon>Spermatophyta</taxon>
        <taxon>Magnoliopsida</taxon>
        <taxon>Liliopsida</taxon>
        <taxon>Poales</taxon>
        <taxon>Poaceae</taxon>
        <taxon>PACMAD clade</taxon>
        <taxon>Panicoideae</taxon>
        <taxon>Andropogonodae</taxon>
        <taxon>Andropogoneae</taxon>
        <taxon>Sorghinae</taxon>
        <taxon>Sorghum</taxon>
    </lineage>
</organism>
<reference evidence="2 3" key="1">
    <citation type="journal article" date="2009" name="Nature">
        <title>The Sorghum bicolor genome and the diversification of grasses.</title>
        <authorList>
            <person name="Paterson A.H."/>
            <person name="Bowers J.E."/>
            <person name="Bruggmann R."/>
            <person name="Dubchak I."/>
            <person name="Grimwood J."/>
            <person name="Gundlach H."/>
            <person name="Haberer G."/>
            <person name="Hellsten U."/>
            <person name="Mitros T."/>
            <person name="Poliakov A."/>
            <person name="Schmutz J."/>
            <person name="Spannagl M."/>
            <person name="Tang H."/>
            <person name="Wang X."/>
            <person name="Wicker T."/>
            <person name="Bharti A.K."/>
            <person name="Chapman J."/>
            <person name="Feltus F.A."/>
            <person name="Gowik U."/>
            <person name="Grigoriev I.V."/>
            <person name="Lyons E."/>
            <person name="Maher C.A."/>
            <person name="Martis M."/>
            <person name="Narechania A."/>
            <person name="Otillar R.P."/>
            <person name="Penning B.W."/>
            <person name="Salamov A.A."/>
            <person name="Wang Y."/>
            <person name="Zhang L."/>
            <person name="Carpita N.C."/>
            <person name="Freeling M."/>
            <person name="Gingle A.R."/>
            <person name="Hash C.T."/>
            <person name="Keller B."/>
            <person name="Klein P."/>
            <person name="Kresovich S."/>
            <person name="McCann M.C."/>
            <person name="Ming R."/>
            <person name="Peterson D.G."/>
            <person name="Mehboob-ur-Rahman"/>
            <person name="Ware D."/>
            <person name="Westhoff P."/>
            <person name="Mayer K.F."/>
            <person name="Messing J."/>
            <person name="Rokhsar D.S."/>
        </authorList>
    </citation>
    <scope>NUCLEOTIDE SEQUENCE [LARGE SCALE GENOMIC DNA]</scope>
    <source>
        <strain evidence="3">cv. BTx623</strain>
    </source>
</reference>
<evidence type="ECO:0000313" key="3">
    <source>
        <dbReference type="Proteomes" id="UP000000768"/>
    </source>
</evidence>
<proteinExistence type="predicted"/>
<dbReference type="EMBL" id="CM000766">
    <property type="protein sequence ID" value="OQU80159.1"/>
    <property type="molecule type" value="Genomic_DNA"/>
</dbReference>
<evidence type="ECO:0000256" key="1">
    <source>
        <dbReference type="SAM" id="MobiDB-lite"/>
    </source>
</evidence>
<dbReference type="InParanoid" id="A0A1Z5R9C5"/>
<feature type="region of interest" description="Disordered" evidence="1">
    <location>
        <begin position="1"/>
        <end position="46"/>
    </location>
</feature>
<keyword evidence="3" id="KW-1185">Reference proteome</keyword>
<dbReference type="AlphaFoldDB" id="A0A1Z5R9C5"/>